<keyword evidence="5" id="KW-1185">Reference proteome</keyword>
<keyword evidence="1 2" id="KW-0597">Phosphoprotein</keyword>
<gene>
    <name evidence="4" type="ORF">GCM10007852_12730</name>
</gene>
<dbReference type="Pfam" id="PF00072">
    <property type="entry name" value="Response_reg"/>
    <property type="match status" value="1"/>
</dbReference>
<reference evidence="4" key="2">
    <citation type="submission" date="2023-01" db="EMBL/GenBank/DDBJ databases">
        <title>Draft genome sequence of Agaribacter marinus strain NBRC 110023.</title>
        <authorList>
            <person name="Sun Q."/>
            <person name="Mori K."/>
        </authorList>
    </citation>
    <scope>NUCLEOTIDE SEQUENCE</scope>
    <source>
        <strain evidence="4">NBRC 110023</strain>
    </source>
</reference>
<dbReference type="InterPro" id="IPR011006">
    <property type="entry name" value="CheY-like_superfamily"/>
</dbReference>
<dbReference type="PROSITE" id="PS50110">
    <property type="entry name" value="RESPONSE_REGULATORY"/>
    <property type="match status" value="1"/>
</dbReference>
<protein>
    <recommendedName>
        <fullName evidence="3">Response regulatory domain-containing protein</fullName>
    </recommendedName>
</protein>
<proteinExistence type="predicted"/>
<name>A0AA37SY93_9ALTE</name>
<dbReference type="Gene3D" id="3.40.50.2300">
    <property type="match status" value="1"/>
</dbReference>
<dbReference type="SUPFAM" id="SSF52172">
    <property type="entry name" value="CheY-like"/>
    <property type="match status" value="1"/>
</dbReference>
<organism evidence="4 5">
    <name type="scientific">Agaribacter marinus</name>
    <dbReference type="NCBI Taxonomy" id="1431249"/>
    <lineage>
        <taxon>Bacteria</taxon>
        <taxon>Pseudomonadati</taxon>
        <taxon>Pseudomonadota</taxon>
        <taxon>Gammaproteobacteria</taxon>
        <taxon>Alteromonadales</taxon>
        <taxon>Alteromonadaceae</taxon>
        <taxon>Agaribacter</taxon>
    </lineage>
</organism>
<dbReference type="SMART" id="SM00448">
    <property type="entry name" value="REC"/>
    <property type="match status" value="1"/>
</dbReference>
<feature type="domain" description="Response regulatory" evidence="3">
    <location>
        <begin position="8"/>
        <end position="127"/>
    </location>
</feature>
<dbReference type="PANTHER" id="PTHR44591">
    <property type="entry name" value="STRESS RESPONSE REGULATOR PROTEIN 1"/>
    <property type="match status" value="1"/>
</dbReference>
<dbReference type="AlphaFoldDB" id="A0AA37SY93"/>
<sequence length="540" mass="62040">MSDLNPLRIAIVEDNATARTNLRSHLLSLKSYDIASYSNGKELRNGLRTADFDAIFIDYHLGQNKNGVEWIQELRDTNLLKASTGIIFVTSDSMPNTIGQILDMYPDLIIIKPYTIRNLLSSFTHYEKVRDKIKPALDYLNKKSYELALDFIDDKLNNGIENRFRSDFIKLKGRVLLQAQKYESAADLYNKVLNRSQNVMWAHWGLIKSEFFIGKWNHCQDMLDRLIEQSLTKDKAYEWLASVELGKKNYQKAEALLDKIKESELSIQATRLKTMCFKMQGKTDAAIKLLERKIQGNLSIRERMVDYTMELARYHLHLADQVAKNHHKQDELNEAKKLIGRASRNILDRHAEMQKDYMLALAHLMEDDAQKAHKIMLANEQHHRMEDASIVTKIDAVKVWFGLGEKGKANELLESCDETLMSQVNHIDSIVSTELISSTEKSLGIEKNRALAINEKGMAHFQKSQQTKALQCFHRAYVMFPGVPAFALNLLQSLYECGQYEYKGVNADTIINDLQNLALNDKNQHRFNMLADALSHRVRA</sequence>
<dbReference type="InterPro" id="IPR019734">
    <property type="entry name" value="TPR_rpt"/>
</dbReference>
<reference evidence="4" key="1">
    <citation type="journal article" date="2014" name="Int. J. Syst. Evol. Microbiol.">
        <title>Complete genome sequence of Corynebacterium casei LMG S-19264T (=DSM 44701T), isolated from a smear-ripened cheese.</title>
        <authorList>
            <consortium name="US DOE Joint Genome Institute (JGI-PGF)"/>
            <person name="Walter F."/>
            <person name="Albersmeier A."/>
            <person name="Kalinowski J."/>
            <person name="Ruckert C."/>
        </authorList>
    </citation>
    <scope>NUCLEOTIDE SEQUENCE</scope>
    <source>
        <strain evidence="4">NBRC 110023</strain>
    </source>
</reference>
<evidence type="ECO:0000256" key="2">
    <source>
        <dbReference type="PROSITE-ProRule" id="PRU00169"/>
    </source>
</evidence>
<accession>A0AA37SY93</accession>
<dbReference type="InterPro" id="IPR001789">
    <property type="entry name" value="Sig_transdc_resp-reg_receiver"/>
</dbReference>
<evidence type="ECO:0000313" key="5">
    <source>
        <dbReference type="Proteomes" id="UP001156601"/>
    </source>
</evidence>
<dbReference type="GO" id="GO:0000160">
    <property type="term" value="P:phosphorelay signal transduction system"/>
    <property type="evidence" value="ECO:0007669"/>
    <property type="project" value="InterPro"/>
</dbReference>
<evidence type="ECO:0000256" key="1">
    <source>
        <dbReference type="ARBA" id="ARBA00022553"/>
    </source>
</evidence>
<dbReference type="InterPro" id="IPR011990">
    <property type="entry name" value="TPR-like_helical_dom_sf"/>
</dbReference>
<dbReference type="SUPFAM" id="SSF48452">
    <property type="entry name" value="TPR-like"/>
    <property type="match status" value="1"/>
</dbReference>
<comment type="caution">
    <text evidence="4">The sequence shown here is derived from an EMBL/GenBank/DDBJ whole genome shotgun (WGS) entry which is preliminary data.</text>
</comment>
<dbReference type="EMBL" id="BSOT01000005">
    <property type="protein sequence ID" value="GLR70365.1"/>
    <property type="molecule type" value="Genomic_DNA"/>
</dbReference>
<dbReference type="SMART" id="SM00028">
    <property type="entry name" value="TPR"/>
    <property type="match status" value="2"/>
</dbReference>
<dbReference type="Gene3D" id="1.25.40.10">
    <property type="entry name" value="Tetratricopeptide repeat domain"/>
    <property type="match status" value="2"/>
</dbReference>
<feature type="modified residue" description="4-aspartylphosphate" evidence="2">
    <location>
        <position position="58"/>
    </location>
</feature>
<dbReference type="RefSeq" id="WP_284216665.1">
    <property type="nucleotide sequence ID" value="NZ_BSOT01000005.1"/>
</dbReference>
<dbReference type="PANTHER" id="PTHR44591:SF3">
    <property type="entry name" value="RESPONSE REGULATORY DOMAIN-CONTAINING PROTEIN"/>
    <property type="match status" value="1"/>
</dbReference>
<evidence type="ECO:0000259" key="3">
    <source>
        <dbReference type="PROSITE" id="PS50110"/>
    </source>
</evidence>
<dbReference type="Proteomes" id="UP001156601">
    <property type="component" value="Unassembled WGS sequence"/>
</dbReference>
<evidence type="ECO:0000313" key="4">
    <source>
        <dbReference type="EMBL" id="GLR70365.1"/>
    </source>
</evidence>
<dbReference type="InterPro" id="IPR050595">
    <property type="entry name" value="Bact_response_regulator"/>
</dbReference>